<evidence type="ECO:0000256" key="1">
    <source>
        <dbReference type="ARBA" id="ARBA00006930"/>
    </source>
</evidence>
<evidence type="ECO:0000313" key="7">
    <source>
        <dbReference type="EMBL" id="RNL21681.1"/>
    </source>
</evidence>
<feature type="domain" description="Rad50/SbcC-type AAA" evidence="6">
    <location>
        <begin position="6"/>
        <end position="202"/>
    </location>
</feature>
<feature type="coiled-coil region" evidence="4">
    <location>
        <begin position="384"/>
        <end position="451"/>
    </location>
</feature>
<dbReference type="OrthoDB" id="9795626at2"/>
<organism evidence="7 8">
    <name type="scientific">Slackia faecicanis</name>
    <dbReference type="NCBI Taxonomy" id="255723"/>
    <lineage>
        <taxon>Bacteria</taxon>
        <taxon>Bacillati</taxon>
        <taxon>Actinomycetota</taxon>
        <taxon>Coriobacteriia</taxon>
        <taxon>Eggerthellales</taxon>
        <taxon>Eggerthellaceae</taxon>
        <taxon>Slackia</taxon>
    </lineage>
</organism>
<dbReference type="SUPFAM" id="SSF52540">
    <property type="entry name" value="P-loop containing nucleoside triphosphate hydrolases"/>
    <property type="match status" value="1"/>
</dbReference>
<feature type="region of interest" description="Disordered" evidence="5">
    <location>
        <begin position="558"/>
        <end position="579"/>
    </location>
</feature>
<evidence type="ECO:0000256" key="3">
    <source>
        <dbReference type="ARBA" id="ARBA00013368"/>
    </source>
</evidence>
<feature type="region of interest" description="Disordered" evidence="5">
    <location>
        <begin position="265"/>
        <end position="290"/>
    </location>
</feature>
<proteinExistence type="inferred from homology"/>
<dbReference type="Gene3D" id="3.40.50.300">
    <property type="entry name" value="P-loop containing nucleotide triphosphate hydrolases"/>
    <property type="match status" value="2"/>
</dbReference>
<evidence type="ECO:0000256" key="2">
    <source>
        <dbReference type="ARBA" id="ARBA00011322"/>
    </source>
</evidence>
<evidence type="ECO:0000256" key="5">
    <source>
        <dbReference type="SAM" id="MobiDB-lite"/>
    </source>
</evidence>
<keyword evidence="4" id="KW-0175">Coiled coil</keyword>
<dbReference type="AlphaFoldDB" id="A0A3N0AIQ5"/>
<dbReference type="GO" id="GO:0016887">
    <property type="term" value="F:ATP hydrolysis activity"/>
    <property type="evidence" value="ECO:0007669"/>
    <property type="project" value="InterPro"/>
</dbReference>
<dbReference type="RefSeq" id="WP_123197521.1">
    <property type="nucleotide sequence ID" value="NZ_QICB01000001.1"/>
</dbReference>
<feature type="compositionally biased region" description="Low complexity" evidence="5">
    <location>
        <begin position="566"/>
        <end position="575"/>
    </location>
</feature>
<comment type="caution">
    <text evidence="7">The sequence shown here is derived from an EMBL/GenBank/DDBJ whole genome shotgun (WGS) entry which is preliminary data.</text>
</comment>
<dbReference type="GO" id="GO:0006302">
    <property type="term" value="P:double-strand break repair"/>
    <property type="evidence" value="ECO:0007669"/>
    <property type="project" value="InterPro"/>
</dbReference>
<protein>
    <recommendedName>
        <fullName evidence="3">Nuclease SbcCD subunit C</fullName>
    </recommendedName>
</protein>
<dbReference type="EMBL" id="QICB01000001">
    <property type="protein sequence ID" value="RNL21681.1"/>
    <property type="molecule type" value="Genomic_DNA"/>
</dbReference>
<dbReference type="Pfam" id="PF13476">
    <property type="entry name" value="AAA_23"/>
    <property type="match status" value="1"/>
</dbReference>
<dbReference type="InterPro" id="IPR038729">
    <property type="entry name" value="Rad50/SbcC_AAA"/>
</dbReference>
<evidence type="ECO:0000259" key="6">
    <source>
        <dbReference type="Pfam" id="PF13476"/>
    </source>
</evidence>
<dbReference type="PANTHER" id="PTHR32114">
    <property type="entry name" value="ABC TRANSPORTER ABCH.3"/>
    <property type="match status" value="1"/>
</dbReference>
<evidence type="ECO:0000256" key="4">
    <source>
        <dbReference type="SAM" id="Coils"/>
    </source>
</evidence>
<feature type="coiled-coil region" evidence="4">
    <location>
        <begin position="715"/>
        <end position="870"/>
    </location>
</feature>
<dbReference type="Pfam" id="PF13558">
    <property type="entry name" value="SbcC_Walker_B"/>
    <property type="match status" value="1"/>
</dbReference>
<dbReference type="InterPro" id="IPR027417">
    <property type="entry name" value="P-loop_NTPase"/>
</dbReference>
<evidence type="ECO:0000313" key="8">
    <source>
        <dbReference type="Proteomes" id="UP000267368"/>
    </source>
</evidence>
<keyword evidence="8" id="KW-1185">Reference proteome</keyword>
<accession>A0A3N0AIQ5</accession>
<reference evidence="8" key="1">
    <citation type="submission" date="2018-05" db="EMBL/GenBank/DDBJ databases">
        <title>Genome Sequencing of selected type strains of the family Eggerthellaceae.</title>
        <authorList>
            <person name="Danylec N."/>
            <person name="Stoll D.A."/>
            <person name="Doetsch A."/>
            <person name="Huch M."/>
        </authorList>
    </citation>
    <scope>NUCLEOTIDE SEQUENCE [LARGE SCALE GENOMIC DNA]</scope>
    <source>
        <strain evidence="8">DSM 17537</strain>
    </source>
</reference>
<comment type="similarity">
    <text evidence="1">Belongs to the SMC family. SbcC subfamily.</text>
</comment>
<gene>
    <name evidence="7" type="ORF">DMP07_02305</name>
</gene>
<comment type="subunit">
    <text evidence="2">Heterodimer of SbcC and SbcD.</text>
</comment>
<sequence>MRPIHLTMCAFGPYAGTTEIDFSELGRNGVYLVTGDTGAGKTTIFDAIAYALFGKASGEDRDAKTLRSDFAAPTLEASVKLEFEYRGRVYAVSRRPAQERESRRGKGMTQVNADATLTMPDGSVVTGPKSVSNAIVGILGINREQFARIVMIAQGDFRKLLSAKTDERRDIFRRIFGTERYQAFQESLAARKRALDSEHKALVEELKLHAKAVHIDEGTDEADELHRRIEADTLQAEWLRVMLQEATQRDAALLEASDLRLAEAEAESRDVERAEKERERAQKLQSDIGLERSKKQALEEALEEARRALDAASESLGRRDALASEVAVEENALDSYDALEAARAQAAEAEALMRSADARLSKLAAHEAAAAQKKEQASDTIAELANADETYAQASIARSEAEARFDTTDRYRNAWNEAAALGRSAREAQAKAEQEEKASCEAEERRCAEEQAIKDGDALCAALAAAPEQAARHEAETKRLTDLIERIEGSRASERAAAQASVAAQAKAREAVATYTALKERLDRAERDWSSANAAYLDDQAGVLAATLVPGSPCPVCGSTEHPRPAEAGASAPSEGEVERLRRTWNAAADKTAAASAEAAAARGAAEERERAHRDIVEAHGSAESLQAQAEEAAANLRNVERDLAEAREDARKLGEARKGVERARRRREEAEAAARAALSQAADARAEAVRLDKTAKAAFESIPYESKDALADAYRAAKDSVAAADEHVQTAERNRNRLAEARKLEREAAKAADTARAQVVEAERERASAHARLERARGEVEYLAKRLKHAGKAEAVASIEALRGRIKAIDDAHERARAAVEKHEGDLAVAKGRIETLERSLADTPKHDAEALEARAAHASARLAAERQANAGLRARKEANGRELKQVERIAERVGAFDERYGEIAALAETANGQMSGKDKVAFETYVQSMHFDRMIESANRRLRAMTDGRYELVRRSVAANRSVQSGLDLNVRDNYTGKERGAESLSGGESFKASLALALGLSDIAQSHAGGIKLDTMFIDEGFGSLDRQSLQLAIKTLTELSGGDKLIGIISHVDDLKEAIDRKIVVSRGRNGSTLRIEA</sequence>
<feature type="coiled-coil region" evidence="4">
    <location>
        <begin position="623"/>
        <end position="688"/>
    </location>
</feature>
<dbReference type="PANTHER" id="PTHR32114:SF2">
    <property type="entry name" value="ABC TRANSPORTER ABCH.3"/>
    <property type="match status" value="1"/>
</dbReference>
<name>A0A3N0AIQ5_9ACTN</name>
<dbReference type="Proteomes" id="UP000267368">
    <property type="component" value="Unassembled WGS sequence"/>
</dbReference>
<feature type="compositionally biased region" description="Basic and acidic residues" evidence="5">
    <location>
        <begin position="265"/>
        <end position="282"/>
    </location>
</feature>